<dbReference type="EMBL" id="OZ037951">
    <property type="protein sequence ID" value="CAL1715494.1"/>
    <property type="molecule type" value="Genomic_DNA"/>
</dbReference>
<evidence type="ECO:0000313" key="2">
    <source>
        <dbReference type="EMBL" id="CAL1715494.1"/>
    </source>
</evidence>
<name>A0ABP1E9J4_9APHY</name>
<protein>
    <submittedName>
        <fullName evidence="2">Uncharacterized protein</fullName>
    </submittedName>
</protein>
<feature type="region of interest" description="Disordered" evidence="1">
    <location>
        <begin position="18"/>
        <end position="83"/>
    </location>
</feature>
<feature type="compositionally biased region" description="Basic and acidic residues" evidence="1">
    <location>
        <begin position="68"/>
        <end position="83"/>
    </location>
</feature>
<keyword evidence="3" id="KW-1185">Reference proteome</keyword>
<feature type="compositionally biased region" description="Basic and acidic residues" evidence="1">
    <location>
        <begin position="42"/>
        <end position="61"/>
    </location>
</feature>
<dbReference type="Proteomes" id="UP001497453">
    <property type="component" value="Chromosome 8"/>
</dbReference>
<organism evidence="2 3">
    <name type="scientific">Somion occarium</name>
    <dbReference type="NCBI Taxonomy" id="3059160"/>
    <lineage>
        <taxon>Eukaryota</taxon>
        <taxon>Fungi</taxon>
        <taxon>Dikarya</taxon>
        <taxon>Basidiomycota</taxon>
        <taxon>Agaricomycotina</taxon>
        <taxon>Agaricomycetes</taxon>
        <taxon>Polyporales</taxon>
        <taxon>Cerrenaceae</taxon>
        <taxon>Somion</taxon>
    </lineage>
</organism>
<evidence type="ECO:0000256" key="1">
    <source>
        <dbReference type="SAM" id="MobiDB-lite"/>
    </source>
</evidence>
<accession>A0ABP1E9J4</accession>
<proteinExistence type="predicted"/>
<evidence type="ECO:0000313" key="3">
    <source>
        <dbReference type="Proteomes" id="UP001497453"/>
    </source>
</evidence>
<sequence>MWNEKLFGTRFLTEIQHGPSEIDSSKSRGHVEAYAPVSTSLEGERESDTNGERCEEAKAESIDPESELAEKALSDGKKIGIGS</sequence>
<reference evidence="3" key="1">
    <citation type="submission" date="2024-04" db="EMBL/GenBank/DDBJ databases">
        <authorList>
            <person name="Shaw F."/>
            <person name="Minotto A."/>
        </authorList>
    </citation>
    <scope>NUCLEOTIDE SEQUENCE [LARGE SCALE GENOMIC DNA]</scope>
</reference>
<gene>
    <name evidence="2" type="ORF">GFSPODELE1_LOCUS10256</name>
</gene>